<feature type="chain" id="PRO_5039168345" description="Photosynthesis system II assembly factor Ycf48/Hcf136-like domain-containing protein" evidence="1">
    <location>
        <begin position="18"/>
        <end position="348"/>
    </location>
</feature>
<evidence type="ECO:0000313" key="3">
    <source>
        <dbReference type="Proteomes" id="UP000242972"/>
    </source>
</evidence>
<accession>A0A2T2XKR0</accession>
<evidence type="ECO:0008006" key="4">
    <source>
        <dbReference type="Google" id="ProtNLM"/>
    </source>
</evidence>
<feature type="signal peptide" evidence="1">
    <location>
        <begin position="1"/>
        <end position="17"/>
    </location>
</feature>
<proteinExistence type="predicted"/>
<reference evidence="2 3" key="1">
    <citation type="journal article" date="2014" name="BMC Genomics">
        <title>Comparison of environmental and isolate Sulfobacillus genomes reveals diverse carbon, sulfur, nitrogen, and hydrogen metabolisms.</title>
        <authorList>
            <person name="Justice N.B."/>
            <person name="Norman A."/>
            <person name="Brown C.T."/>
            <person name="Singh A."/>
            <person name="Thomas B.C."/>
            <person name="Banfield J.F."/>
        </authorList>
    </citation>
    <scope>NUCLEOTIDE SEQUENCE [LARGE SCALE GENOMIC DNA]</scope>
    <source>
        <strain evidence="2">AMDSBA4</strain>
    </source>
</reference>
<evidence type="ECO:0000313" key="2">
    <source>
        <dbReference type="EMBL" id="PSR35075.1"/>
    </source>
</evidence>
<protein>
    <recommendedName>
        <fullName evidence="4">Photosynthesis system II assembly factor Ycf48/Hcf136-like domain-containing protein</fullName>
    </recommendedName>
</protein>
<gene>
    <name evidence="2" type="ORF">C7B46_02660</name>
</gene>
<sequence length="348" mass="36853">MKRQELLLLMASLTCFAGCGIASKHPSSAPSALPTFSSRTSPSFTVPASTRPIHPWRTVHAALMSVTIPSSWTAVSPSSSYGQTTWTFRGLDGEVQLTASSLTSNFFQLLPMVFTPPGTGLHWGPSLYQDQIGLSGSITKEVLCSSGTLYSIDVEGGPAHRILASWRHPSVATVTEAIHLMEKPTVNQGFPDYTKVFANAADGWILAGGEPGAGQEAFYLFQTVDGGKIWSLERYTSPTGCPSQSRSCTFIAGDGWIDMAFWSPKDGIIVNASYEVPQVVIIRTHDGGTTWAALTIPLPACATGGQIQDKGGVLTLTLNQPVGHTPVTLVSADGGASWSNAKHAVASQ</sequence>
<comment type="caution">
    <text evidence="2">The sequence shown here is derived from an EMBL/GenBank/DDBJ whole genome shotgun (WGS) entry which is preliminary data.</text>
</comment>
<dbReference type="CDD" id="cd15482">
    <property type="entry name" value="Sialidase_non-viral"/>
    <property type="match status" value="1"/>
</dbReference>
<dbReference type="Gene3D" id="2.120.10.10">
    <property type="match status" value="1"/>
</dbReference>
<organism evidence="2 3">
    <name type="scientific">Sulfobacillus benefaciens</name>
    <dbReference type="NCBI Taxonomy" id="453960"/>
    <lineage>
        <taxon>Bacteria</taxon>
        <taxon>Bacillati</taxon>
        <taxon>Bacillota</taxon>
        <taxon>Clostridia</taxon>
        <taxon>Eubacteriales</taxon>
        <taxon>Clostridiales Family XVII. Incertae Sedis</taxon>
        <taxon>Sulfobacillus</taxon>
    </lineage>
</organism>
<name>A0A2T2XKR0_9FIRM</name>
<evidence type="ECO:0000256" key="1">
    <source>
        <dbReference type="SAM" id="SignalP"/>
    </source>
</evidence>
<dbReference type="SUPFAM" id="SSF110296">
    <property type="entry name" value="Oligoxyloglucan reducing end-specific cellobiohydrolase"/>
    <property type="match status" value="1"/>
</dbReference>
<dbReference type="EMBL" id="PXYW01000004">
    <property type="protein sequence ID" value="PSR35075.1"/>
    <property type="molecule type" value="Genomic_DNA"/>
</dbReference>
<dbReference type="Proteomes" id="UP000242972">
    <property type="component" value="Unassembled WGS sequence"/>
</dbReference>
<keyword evidence="1" id="KW-0732">Signal</keyword>
<dbReference type="AlphaFoldDB" id="A0A2T2XKR0"/>